<evidence type="ECO:0000313" key="2">
    <source>
        <dbReference type="Proteomes" id="UP000184315"/>
    </source>
</evidence>
<protein>
    <submittedName>
        <fullName evidence="1">Uncharacterized protein</fullName>
    </submittedName>
</protein>
<gene>
    <name evidence="1" type="ORF">PL9214520223</name>
</gene>
<dbReference type="Proteomes" id="UP000184315">
    <property type="component" value="Unassembled WGS sequence"/>
</dbReference>
<name>A0A1J1LP13_9CYAN</name>
<sequence length="165" mass="18380">MTLQHIQQIMLEMAQDDSTLKTAFEQLNQNAIAFPQNSVIVPPILEIIQSSSPNIGCCESCIAIPFPQQYSNQIQGLSRDVADSLGGATVLPHFLGWWKNQNGEIIPDQLVVIKSFTQVKKLVNNWEKLLASIHYWGKMCQQEEIAIELSVFALGSVLLLISIES</sequence>
<proteinExistence type="predicted"/>
<dbReference type="STRING" id="671072.PL9214520223"/>
<accession>A0A1J1LP13</accession>
<keyword evidence="2" id="KW-1185">Reference proteome</keyword>
<reference evidence="2" key="1">
    <citation type="submission" date="2015-10" db="EMBL/GenBank/DDBJ databases">
        <authorList>
            <person name="Regsiter A."/>
            <person name="william w."/>
        </authorList>
    </citation>
    <scope>NUCLEOTIDE SEQUENCE [LARGE SCALE GENOMIC DNA]</scope>
</reference>
<dbReference type="AlphaFoldDB" id="A0A1J1LP13"/>
<evidence type="ECO:0000313" key="1">
    <source>
        <dbReference type="EMBL" id="CUR33684.1"/>
    </source>
</evidence>
<dbReference type="OrthoDB" id="453826at2"/>
<dbReference type="RefSeq" id="WP_072720295.1">
    <property type="nucleotide sequence ID" value="NZ_LN889803.1"/>
</dbReference>
<organism evidence="1 2">
    <name type="scientific">Planktothrix tepida PCC 9214</name>
    <dbReference type="NCBI Taxonomy" id="671072"/>
    <lineage>
        <taxon>Bacteria</taxon>
        <taxon>Bacillati</taxon>
        <taxon>Cyanobacteriota</taxon>
        <taxon>Cyanophyceae</taxon>
        <taxon>Oscillatoriophycideae</taxon>
        <taxon>Oscillatoriales</taxon>
        <taxon>Microcoleaceae</taxon>
        <taxon>Planktothrix</taxon>
    </lineage>
</organism>
<dbReference type="EMBL" id="CZDF01000158">
    <property type="protein sequence ID" value="CUR33684.1"/>
    <property type="molecule type" value="Genomic_DNA"/>
</dbReference>